<keyword evidence="2" id="KW-0479">Metal-binding</keyword>
<dbReference type="Gene3D" id="1.10.1200.270">
    <property type="entry name" value="Methyltransferase, alpha-helical capping domain"/>
    <property type="match status" value="2"/>
</dbReference>
<dbReference type="EMBL" id="CM008049">
    <property type="protein sequence ID" value="PAN25389.2"/>
    <property type="molecule type" value="Genomic_DNA"/>
</dbReference>
<dbReference type="InterPro" id="IPR029063">
    <property type="entry name" value="SAM-dependent_MTases_sf"/>
</dbReference>
<evidence type="ECO:0000256" key="1">
    <source>
        <dbReference type="ARBA" id="ARBA00008908"/>
    </source>
</evidence>
<accession>A0A2S3HL76</accession>
<reference evidence="4" key="1">
    <citation type="submission" date="2018-04" db="EMBL/GenBank/DDBJ databases">
        <title>WGS assembly of Panicum hallii.</title>
        <authorList>
            <person name="Lovell J."/>
            <person name="Jenkins J."/>
            <person name="Lowry D."/>
            <person name="Mamidi S."/>
            <person name="Sreedasyam A."/>
            <person name="Weng X."/>
            <person name="Barry K."/>
            <person name="Bonette J."/>
            <person name="Campitelli B."/>
            <person name="Daum C."/>
            <person name="Gordon S."/>
            <person name="Gould B."/>
            <person name="Lipzen A."/>
            <person name="Macqueen A."/>
            <person name="Palacio-Mejia J."/>
            <person name="Plott C."/>
            <person name="Shakirov E."/>
            <person name="Shu S."/>
            <person name="Yoshinaga Y."/>
            <person name="Zane M."/>
            <person name="Rokhsar D."/>
            <person name="Grimwood J."/>
            <person name="Schmutz J."/>
            <person name="Juenger T."/>
        </authorList>
    </citation>
    <scope>NUCLEOTIDE SEQUENCE [LARGE SCALE GENOMIC DNA]</scope>
    <source>
        <strain evidence="4">FIL2</strain>
    </source>
</reference>
<protein>
    <recommendedName>
        <fullName evidence="5">Benzoate carboxyl methyltransferase</fullName>
    </recommendedName>
</protein>
<dbReference type="Gramene" id="PAN25389">
    <property type="protein sequence ID" value="PAN25389"/>
    <property type="gene ID" value="PAHAL_4G246700"/>
</dbReference>
<evidence type="ECO:0000256" key="3">
    <source>
        <dbReference type="ARBA" id="ARBA00022842"/>
    </source>
</evidence>
<dbReference type="SUPFAM" id="SSF53335">
    <property type="entry name" value="S-adenosyl-L-methionine-dependent methyltransferases"/>
    <property type="match status" value="1"/>
</dbReference>
<name>A0A2S3HL76_9POAL</name>
<dbReference type="Gene3D" id="3.40.50.150">
    <property type="entry name" value="Vaccinia Virus protein VP39"/>
    <property type="match status" value="2"/>
</dbReference>
<proteinExistence type="inferred from homology"/>
<organism evidence="4">
    <name type="scientific">Panicum hallii</name>
    <dbReference type="NCBI Taxonomy" id="206008"/>
    <lineage>
        <taxon>Eukaryota</taxon>
        <taxon>Viridiplantae</taxon>
        <taxon>Streptophyta</taxon>
        <taxon>Embryophyta</taxon>
        <taxon>Tracheophyta</taxon>
        <taxon>Spermatophyta</taxon>
        <taxon>Magnoliopsida</taxon>
        <taxon>Liliopsida</taxon>
        <taxon>Poales</taxon>
        <taxon>Poaceae</taxon>
        <taxon>PACMAD clade</taxon>
        <taxon>Panicoideae</taxon>
        <taxon>Panicodae</taxon>
        <taxon>Paniceae</taxon>
        <taxon>Panicinae</taxon>
        <taxon>Panicum</taxon>
        <taxon>Panicum sect. Panicum</taxon>
    </lineage>
</organism>
<dbReference type="Proteomes" id="UP000243499">
    <property type="component" value="Chromosome 4"/>
</dbReference>
<gene>
    <name evidence="4" type="ORF">PAHAL_4G246700</name>
</gene>
<dbReference type="InterPro" id="IPR042086">
    <property type="entry name" value="MeTrfase_capping"/>
</dbReference>
<dbReference type="GO" id="GO:0008168">
    <property type="term" value="F:methyltransferase activity"/>
    <property type="evidence" value="ECO:0007669"/>
    <property type="project" value="InterPro"/>
</dbReference>
<dbReference type="GO" id="GO:0046872">
    <property type="term" value="F:metal ion binding"/>
    <property type="evidence" value="ECO:0007669"/>
    <property type="project" value="UniProtKB-KW"/>
</dbReference>
<comment type="similarity">
    <text evidence="1">Belongs to the methyltransferase superfamily. Type-7 methyltransferase family. SABATH subfamily.</text>
</comment>
<dbReference type="InterPro" id="IPR005299">
    <property type="entry name" value="MeTrfase_7"/>
</dbReference>
<dbReference type="Pfam" id="PF03492">
    <property type="entry name" value="Methyltransf_7"/>
    <property type="match status" value="2"/>
</dbReference>
<evidence type="ECO:0000256" key="2">
    <source>
        <dbReference type="ARBA" id="ARBA00022723"/>
    </source>
</evidence>
<dbReference type="AlphaFoldDB" id="A0A2S3HL76"/>
<dbReference type="PANTHER" id="PTHR31009">
    <property type="entry name" value="S-ADENOSYL-L-METHIONINE:CARBOXYL METHYLTRANSFERASE FAMILY PROTEIN"/>
    <property type="match status" value="1"/>
</dbReference>
<evidence type="ECO:0000313" key="4">
    <source>
        <dbReference type="EMBL" id="PAN25389.2"/>
    </source>
</evidence>
<sequence length="293" mass="32838">MVRGGGETSYITTSRLQQKALLETKPVLEKAMRQVCSALLPPNLVVCDLGCGSGDNTLIFLSEVIKASRGHNMVGIQFFLNDLRGNDFNHIFQSVEQFNNSLPDGLDGNKRNIYIAKATSPPCVAQLYQEQFQKDMMLFLKLRYDELGIGGKMVLTFLGRKEEGIYSDSLNYLCELLAQSLQSLVDKGLMEEDKLNSFNLPIYGASTDEVKAAVKQTGLFDINEIKLFESNWDPYSGVNVAKFLRAVIETLFVSHFGESILDALFKEFASKVAGYPEREKTKYTVIVLSLQRR</sequence>
<keyword evidence="3" id="KW-0460">Magnesium</keyword>
<evidence type="ECO:0008006" key="5">
    <source>
        <dbReference type="Google" id="ProtNLM"/>
    </source>
</evidence>